<sequence>MLMDPTIDVVGYEEVGLTEEYNEGAGPSSMPSFISSDTREVISGNMFRELKGENAYLKEQLHASVLRAKQLEGLLIQRNSQVKKLVSENLQLSMKCRKLMTFMTEEEAREAL</sequence>
<accession>A0A3P7ZJY5</accession>
<reference evidence="1 2" key="1">
    <citation type="submission" date="2018-11" db="EMBL/GenBank/DDBJ databases">
        <authorList>
            <consortium name="Pathogen Informatics"/>
        </authorList>
    </citation>
    <scope>NUCLEOTIDE SEQUENCE [LARGE SCALE GENOMIC DNA]</scope>
</reference>
<proteinExistence type="predicted"/>
<keyword evidence="2" id="KW-1185">Reference proteome</keyword>
<dbReference type="AlphaFoldDB" id="A0A183FN68"/>
<evidence type="ECO:0000313" key="3">
    <source>
        <dbReference type="WBParaSite" id="HPBE_0000891001-mRNA-1"/>
    </source>
</evidence>
<protein>
    <submittedName>
        <fullName evidence="3">Cnn_1N domain-containing protein</fullName>
    </submittedName>
</protein>
<dbReference type="Proteomes" id="UP000050761">
    <property type="component" value="Unassembled WGS sequence"/>
</dbReference>
<dbReference type="WBParaSite" id="HPBE_0000891001-mRNA-1">
    <property type="protein sequence ID" value="HPBE_0000891001-mRNA-1"/>
    <property type="gene ID" value="HPBE_0000891001"/>
</dbReference>
<organism evidence="2 3">
    <name type="scientific">Heligmosomoides polygyrus</name>
    <name type="common">Parasitic roundworm</name>
    <dbReference type="NCBI Taxonomy" id="6339"/>
    <lineage>
        <taxon>Eukaryota</taxon>
        <taxon>Metazoa</taxon>
        <taxon>Ecdysozoa</taxon>
        <taxon>Nematoda</taxon>
        <taxon>Chromadorea</taxon>
        <taxon>Rhabditida</taxon>
        <taxon>Rhabditina</taxon>
        <taxon>Rhabditomorpha</taxon>
        <taxon>Strongyloidea</taxon>
        <taxon>Heligmosomidae</taxon>
        <taxon>Heligmosomoides</taxon>
    </lineage>
</organism>
<reference evidence="3" key="2">
    <citation type="submission" date="2019-09" db="UniProtKB">
        <authorList>
            <consortium name="WormBaseParasite"/>
        </authorList>
    </citation>
    <scope>IDENTIFICATION</scope>
</reference>
<dbReference type="EMBL" id="UZAH01026287">
    <property type="protein sequence ID" value="VDO78333.1"/>
    <property type="molecule type" value="Genomic_DNA"/>
</dbReference>
<accession>A0A183FN68</accession>
<dbReference type="OrthoDB" id="5809795at2759"/>
<gene>
    <name evidence="1" type="ORF">HPBE_LOCUS8911</name>
</gene>
<evidence type="ECO:0000313" key="2">
    <source>
        <dbReference type="Proteomes" id="UP000050761"/>
    </source>
</evidence>
<name>A0A183FN68_HELPZ</name>
<evidence type="ECO:0000313" key="1">
    <source>
        <dbReference type="EMBL" id="VDO78333.1"/>
    </source>
</evidence>